<dbReference type="Gene3D" id="3.90.70.80">
    <property type="match status" value="1"/>
</dbReference>
<dbReference type="Proteomes" id="UP000005408">
    <property type="component" value="Unassembled WGS sequence"/>
</dbReference>
<feature type="domain" description="OTU" evidence="2">
    <location>
        <begin position="106"/>
        <end position="242"/>
    </location>
</feature>
<feature type="region of interest" description="Disordered" evidence="1">
    <location>
        <begin position="1"/>
        <end position="26"/>
    </location>
</feature>
<dbReference type="GO" id="GO:0016579">
    <property type="term" value="P:protein deubiquitination"/>
    <property type="evidence" value="ECO:0007669"/>
    <property type="project" value="TreeGrafter"/>
</dbReference>
<accession>A0A8W8LWP4</accession>
<dbReference type="PANTHER" id="PTHR12419">
    <property type="entry name" value="OTU DOMAIN CONTAINING PROTEIN"/>
    <property type="match status" value="1"/>
</dbReference>
<dbReference type="InterPro" id="IPR050704">
    <property type="entry name" value="Peptidase_C85-like"/>
</dbReference>
<proteinExistence type="predicted"/>
<dbReference type="InterPro" id="IPR003323">
    <property type="entry name" value="OTU_dom"/>
</dbReference>
<dbReference type="EnsemblMetazoa" id="G30093.1">
    <property type="protein sequence ID" value="G30093.1:cds"/>
    <property type="gene ID" value="G30093"/>
</dbReference>
<dbReference type="SUPFAM" id="SSF54001">
    <property type="entry name" value="Cysteine proteinases"/>
    <property type="match status" value="1"/>
</dbReference>
<dbReference type="CDD" id="cd22758">
    <property type="entry name" value="OTU_232R-like"/>
    <property type="match status" value="1"/>
</dbReference>
<dbReference type="PROSITE" id="PS50802">
    <property type="entry name" value="OTU"/>
    <property type="match status" value="1"/>
</dbReference>
<name>A0A8W8LWP4_MAGGI</name>
<dbReference type="InterPro" id="IPR038765">
    <property type="entry name" value="Papain-like_cys_pep_sf"/>
</dbReference>
<sequence length="670" mass="77409">MKTSGHLAHDLDLATDTNEDTGKDGNEILSSLKGDALMDSVDEVDYFDSEDEYWENLREESIKSNFCMRCNLYHPPHNFFGTLENEDIKSPLITPLVEKFAKKNSFEIKDVYGDGNCLFRAVADQFMVNGCPGHTEASLRETALSYLKNNPANYGVHTSSFLTGETWEEYLCRMEISGEWGDHIILQALAECFLLDVCIYNVANNNIRKTEVTAKTNTEASIKFNIILGYIGQSHYFSLRSLNWRMELPYKSQIYRMLLVCCDETSDERSKLVDSKLAFMSQGFSANSYLEDSAQFVLQCISLKENAERITPNEHFDFGQICMSYSGGFLQIDETEGRFLPNYFMPKSNLIDSLREDDLTSLCSIFEYMREFPANVIEMVGEKHGYKYAPNLIKRVLFDGKAYSTTKSMSEAFCDLLLPQSIATAKVMARMGFYEASFDILEDAFEQSLMVLPKRIRHDNLNFPDFFMSAIQTMKQMSSRIILASIFDTKMGTDILGMICKTKKDCLQTHLPWTLDPNLNWLKYPKENSRDLTDIANFLYEYSKREYDKRNSLLAELSITAAIRCIQELLKENTLNVERIEDTRLKEQVENQTRIVKQHLIQYYKQLWFISSLYKSLYPLIEYMDDIENICKEFPEIADVVSLMFQYLGQSEKSRKYARMSNVHFSRLGM</sequence>
<dbReference type="PANTHER" id="PTHR12419:SF11">
    <property type="entry name" value="OTU DOMAIN-CONTAINING PROTEIN DDB_G0284757"/>
    <property type="match status" value="1"/>
</dbReference>
<evidence type="ECO:0000256" key="1">
    <source>
        <dbReference type="SAM" id="MobiDB-lite"/>
    </source>
</evidence>
<organism evidence="3 4">
    <name type="scientific">Magallana gigas</name>
    <name type="common">Pacific oyster</name>
    <name type="synonym">Crassostrea gigas</name>
    <dbReference type="NCBI Taxonomy" id="29159"/>
    <lineage>
        <taxon>Eukaryota</taxon>
        <taxon>Metazoa</taxon>
        <taxon>Spiralia</taxon>
        <taxon>Lophotrochozoa</taxon>
        <taxon>Mollusca</taxon>
        <taxon>Bivalvia</taxon>
        <taxon>Autobranchia</taxon>
        <taxon>Pteriomorphia</taxon>
        <taxon>Ostreida</taxon>
        <taxon>Ostreoidea</taxon>
        <taxon>Ostreidae</taxon>
        <taxon>Magallana</taxon>
    </lineage>
</organism>
<keyword evidence="4" id="KW-1185">Reference proteome</keyword>
<protein>
    <recommendedName>
        <fullName evidence="2">OTU domain-containing protein</fullName>
    </recommendedName>
</protein>
<evidence type="ECO:0000313" key="4">
    <source>
        <dbReference type="Proteomes" id="UP000005408"/>
    </source>
</evidence>
<evidence type="ECO:0000313" key="3">
    <source>
        <dbReference type="EnsemblMetazoa" id="G30093.1:cds"/>
    </source>
</evidence>
<dbReference type="AlphaFoldDB" id="A0A8W8LWP4"/>
<dbReference type="GO" id="GO:0004843">
    <property type="term" value="F:cysteine-type deubiquitinase activity"/>
    <property type="evidence" value="ECO:0007669"/>
    <property type="project" value="TreeGrafter"/>
</dbReference>
<dbReference type="Pfam" id="PF02338">
    <property type="entry name" value="OTU"/>
    <property type="match status" value="1"/>
</dbReference>
<evidence type="ECO:0000259" key="2">
    <source>
        <dbReference type="PROSITE" id="PS50802"/>
    </source>
</evidence>
<reference evidence="3" key="1">
    <citation type="submission" date="2022-08" db="UniProtKB">
        <authorList>
            <consortium name="EnsemblMetazoa"/>
        </authorList>
    </citation>
    <scope>IDENTIFICATION</scope>
    <source>
        <strain evidence="3">05x7-T-G4-1.051#20</strain>
    </source>
</reference>